<proteinExistence type="predicted"/>
<evidence type="ECO:0000313" key="2">
    <source>
        <dbReference type="EMBL" id="PRX65324.1"/>
    </source>
</evidence>
<dbReference type="PRINTS" id="PR00111">
    <property type="entry name" value="ABHYDROLASE"/>
</dbReference>
<feature type="domain" description="AB hydrolase-1" evidence="1">
    <location>
        <begin position="21"/>
        <end position="131"/>
    </location>
</feature>
<dbReference type="InterPro" id="IPR029058">
    <property type="entry name" value="AB_hydrolase_fold"/>
</dbReference>
<dbReference type="InterPro" id="IPR050471">
    <property type="entry name" value="AB_hydrolase"/>
</dbReference>
<organism evidence="2 3">
    <name type="scientific">Nonomuraea fuscirosea</name>
    <dbReference type="NCBI Taxonomy" id="1291556"/>
    <lineage>
        <taxon>Bacteria</taxon>
        <taxon>Bacillati</taxon>
        <taxon>Actinomycetota</taxon>
        <taxon>Actinomycetes</taxon>
        <taxon>Streptosporangiales</taxon>
        <taxon>Streptosporangiaceae</taxon>
        <taxon>Nonomuraea</taxon>
    </lineage>
</organism>
<dbReference type="GO" id="GO:0004806">
    <property type="term" value="F:triacylglycerol lipase activity"/>
    <property type="evidence" value="ECO:0007669"/>
    <property type="project" value="TreeGrafter"/>
</dbReference>
<dbReference type="Proteomes" id="UP000238312">
    <property type="component" value="Unassembled WGS sequence"/>
</dbReference>
<protein>
    <submittedName>
        <fullName evidence="2">Pimeloyl-ACP methyl ester carboxylesterase</fullName>
    </submittedName>
</protein>
<dbReference type="Pfam" id="PF00561">
    <property type="entry name" value="Abhydrolase_1"/>
    <property type="match status" value="1"/>
</dbReference>
<dbReference type="PANTHER" id="PTHR43433">
    <property type="entry name" value="HYDROLASE, ALPHA/BETA FOLD FAMILY PROTEIN"/>
    <property type="match status" value="1"/>
</dbReference>
<dbReference type="SUPFAM" id="SSF53474">
    <property type="entry name" value="alpha/beta-Hydrolases"/>
    <property type="match status" value="1"/>
</dbReference>
<dbReference type="Gene3D" id="3.40.50.1820">
    <property type="entry name" value="alpha/beta hydrolase"/>
    <property type="match status" value="1"/>
</dbReference>
<dbReference type="RefSeq" id="WP_106240383.1">
    <property type="nucleotide sequence ID" value="NZ_JBFAIB010000020.1"/>
</dbReference>
<gene>
    <name evidence="2" type="ORF">B0I32_10784</name>
</gene>
<dbReference type="EMBL" id="PVNG01000007">
    <property type="protein sequence ID" value="PRX65324.1"/>
    <property type="molecule type" value="Genomic_DNA"/>
</dbReference>
<reference evidence="2 3" key="1">
    <citation type="submission" date="2018-03" db="EMBL/GenBank/DDBJ databases">
        <title>Genomic Encyclopedia of Type Strains, Phase III (KMG-III): the genomes of soil and plant-associated and newly described type strains.</title>
        <authorList>
            <person name="Whitman W."/>
        </authorList>
    </citation>
    <scope>NUCLEOTIDE SEQUENCE [LARGE SCALE GENOMIC DNA]</scope>
    <source>
        <strain evidence="2 3">CGMCC 4.7104</strain>
    </source>
</reference>
<sequence>MPYATAPDGVKLLYQVTGAGPPLVLLQGQANDHRWWGPVRADFDAAHRCVTFDYRGTGGSDKPDEPYSTRGFVADVLAVLDELGVERAHVYGTSMGGRVAQWLAADQPGRVGALVLGCTSPGGAHGIERSNDVRKSLAQADRAAAGQALRELMYTPAWLATHPGPHVTLGDPGLPAHARRRHLAASAAHDSWDALPSITAPTLVVHGTDDLLNPAANAPLLAGRIPGAELRLIEGARHAYFEEFREVASPAVLDFLARAAPSSG</sequence>
<dbReference type="OrthoDB" id="495620at2"/>
<keyword evidence="3" id="KW-1185">Reference proteome</keyword>
<dbReference type="AlphaFoldDB" id="A0A2T0N0I4"/>
<dbReference type="InterPro" id="IPR000073">
    <property type="entry name" value="AB_hydrolase_1"/>
</dbReference>
<dbReference type="GO" id="GO:0046503">
    <property type="term" value="P:glycerolipid catabolic process"/>
    <property type="evidence" value="ECO:0007669"/>
    <property type="project" value="TreeGrafter"/>
</dbReference>
<name>A0A2T0N0I4_9ACTN</name>
<accession>A0A2T0N0I4</accession>
<evidence type="ECO:0000313" key="3">
    <source>
        <dbReference type="Proteomes" id="UP000238312"/>
    </source>
</evidence>
<comment type="caution">
    <text evidence="2">The sequence shown here is derived from an EMBL/GenBank/DDBJ whole genome shotgun (WGS) entry which is preliminary data.</text>
</comment>
<evidence type="ECO:0000259" key="1">
    <source>
        <dbReference type="Pfam" id="PF00561"/>
    </source>
</evidence>
<dbReference type="PANTHER" id="PTHR43433:SF5">
    <property type="entry name" value="AB HYDROLASE-1 DOMAIN-CONTAINING PROTEIN"/>
    <property type="match status" value="1"/>
</dbReference>